<dbReference type="RefSeq" id="WP_349164503.1">
    <property type="nucleotide sequence ID" value="NZ_JBBMFE010000006.1"/>
</dbReference>
<gene>
    <name evidence="9" type="ORF">WMO29_08540</name>
</gene>
<dbReference type="Proteomes" id="UP001438008">
    <property type="component" value="Unassembled WGS sequence"/>
</dbReference>
<dbReference type="PROSITE" id="PS00138">
    <property type="entry name" value="SUBTILASE_SER"/>
    <property type="match status" value="1"/>
</dbReference>
<evidence type="ECO:0000256" key="2">
    <source>
        <dbReference type="ARBA" id="ARBA00022670"/>
    </source>
</evidence>
<dbReference type="InterPro" id="IPR036852">
    <property type="entry name" value="Peptidase_S8/S53_dom_sf"/>
</dbReference>
<feature type="domain" description="Peptidase S8/S53" evidence="7">
    <location>
        <begin position="118"/>
        <end position="353"/>
    </location>
</feature>
<dbReference type="EC" id="3.4.-.-" evidence="9"/>
<dbReference type="InterPro" id="IPR023827">
    <property type="entry name" value="Peptidase_S8_Asp-AS"/>
</dbReference>
<evidence type="ECO:0000256" key="5">
    <source>
        <dbReference type="PROSITE-ProRule" id="PRU01240"/>
    </source>
</evidence>
<dbReference type="InterPro" id="IPR000209">
    <property type="entry name" value="Peptidase_S8/S53_dom"/>
</dbReference>
<sequence length="577" mass="62840">MNNPTIENVLNLALDATPQERARSENLDVGFDSAEKTWELIVKYSGPLDELQQAGITVTELLNEYAVLLVPENLVELLAGVPEIEYIEKPKRLFFSVNQGKTASCITAVQSGQYGLYGEGVLVALLDSGVDYAHPDFRNEDGTTRIVALWDQTIPGRPPEGYRIGTEYTAQEIDEALTAETEAQRYALVPSRDISGHGTRVLGIAAGNGRASGGRYRGIASRSPILAVKLGTPREDGFPRTTELMQGLDYCIRKALELRLPVAVNISIGNTYGAHDGTSLLETYIADIANVWKSVICIGTGNEGYAAGHTAGVLRRQTSEMIELAVGEYETAFNIQIWKSYLDEVDITLISPGGRRAGPIQKVLGAQRFLLEETEILLYYGEPSPYSQSQEIYLELLPRSDYVDTGIWTLELSAGEIRDGRYHLWLPSAVALNGGTRFLHPSADTTLTIPSTARRVAAVGAYDSRTLTYADFSGRGNTRDLREKPILVAPGVRVLTTALGGTYAEATGTSFATPFVTGASALLMEWGITDGYDPYLYGEKAIAYLKKGTRSLSAFSEYPNPQVGWGALCIKQSLPEI</sequence>
<evidence type="ECO:0000313" key="10">
    <source>
        <dbReference type="Proteomes" id="UP001438008"/>
    </source>
</evidence>
<dbReference type="InterPro" id="IPR023828">
    <property type="entry name" value="Peptidase_S8_Ser-AS"/>
</dbReference>
<keyword evidence="2 5" id="KW-0645">Protease</keyword>
<keyword evidence="4 5" id="KW-0720">Serine protease</keyword>
<dbReference type="Gene3D" id="3.40.50.200">
    <property type="entry name" value="Peptidase S8/S53 domain"/>
    <property type="match status" value="1"/>
</dbReference>
<dbReference type="SUPFAM" id="SSF52743">
    <property type="entry name" value="Subtilisin-like"/>
    <property type="match status" value="1"/>
</dbReference>
<dbReference type="Pfam" id="PF00082">
    <property type="entry name" value="Peptidase_S8"/>
    <property type="match status" value="2"/>
</dbReference>
<evidence type="ECO:0000256" key="6">
    <source>
        <dbReference type="RuleBase" id="RU003355"/>
    </source>
</evidence>
<dbReference type="GO" id="GO:0016787">
    <property type="term" value="F:hydrolase activity"/>
    <property type="evidence" value="ECO:0007669"/>
    <property type="project" value="UniProtKB-KW"/>
</dbReference>
<keyword evidence="3 5" id="KW-0378">Hydrolase</keyword>
<feature type="active site" description="Charge relay system" evidence="5">
    <location>
        <position position="197"/>
    </location>
</feature>
<dbReference type="Gene3D" id="2.60.120.1290">
    <property type="match status" value="1"/>
</dbReference>
<feature type="active site" description="Charge relay system" evidence="5">
    <location>
        <position position="510"/>
    </location>
</feature>
<dbReference type="EMBL" id="JBBMFE010000006">
    <property type="protein sequence ID" value="MEQ2472538.1"/>
    <property type="molecule type" value="Genomic_DNA"/>
</dbReference>
<dbReference type="Gene3D" id="3.30.70.2980">
    <property type="match status" value="1"/>
</dbReference>
<dbReference type="PROSITE" id="PS00136">
    <property type="entry name" value="SUBTILASE_ASP"/>
    <property type="match status" value="1"/>
</dbReference>
<feature type="domain" description="Peptidase S8/S53" evidence="7">
    <location>
        <begin position="442"/>
        <end position="525"/>
    </location>
</feature>
<accession>A0ABV1FHJ4</accession>
<dbReference type="InterPro" id="IPR015500">
    <property type="entry name" value="Peptidase_S8_subtilisin-rel"/>
</dbReference>
<evidence type="ECO:0000259" key="8">
    <source>
        <dbReference type="Pfam" id="PF18425"/>
    </source>
</evidence>
<evidence type="ECO:0000256" key="3">
    <source>
        <dbReference type="ARBA" id="ARBA00022801"/>
    </source>
</evidence>
<dbReference type="InterPro" id="IPR050131">
    <property type="entry name" value="Peptidase_S8_subtilisin-like"/>
</dbReference>
<dbReference type="CDD" id="cd07478">
    <property type="entry name" value="Peptidases_S8_CspA-like"/>
    <property type="match status" value="1"/>
</dbReference>
<reference evidence="9 10" key="1">
    <citation type="submission" date="2024-03" db="EMBL/GenBank/DDBJ databases">
        <title>Human intestinal bacterial collection.</title>
        <authorList>
            <person name="Pauvert C."/>
            <person name="Hitch T.C.A."/>
            <person name="Clavel T."/>
        </authorList>
    </citation>
    <scope>NUCLEOTIDE SEQUENCE [LARGE SCALE GENOMIC DNA]</scope>
    <source>
        <strain evidence="9 10">CLA-AA-H132</strain>
    </source>
</reference>
<dbReference type="PROSITE" id="PS51892">
    <property type="entry name" value="SUBTILASE"/>
    <property type="match status" value="1"/>
</dbReference>
<comment type="caution">
    <text evidence="9">The sequence shown here is derived from an EMBL/GenBank/DDBJ whole genome shotgun (WGS) entry which is preliminary data.</text>
</comment>
<evidence type="ECO:0000313" key="9">
    <source>
        <dbReference type="EMBL" id="MEQ2472538.1"/>
    </source>
</evidence>
<name>A0ABV1FHJ4_9FIRM</name>
<feature type="domain" description="Csp protease B prodomain" evidence="8">
    <location>
        <begin position="6"/>
        <end position="91"/>
    </location>
</feature>
<dbReference type="InterPro" id="IPR017310">
    <property type="entry name" value="Pept_S8A_subtilisin_clostridia"/>
</dbReference>
<dbReference type="PANTHER" id="PTHR43806">
    <property type="entry name" value="PEPTIDASE S8"/>
    <property type="match status" value="1"/>
</dbReference>
<dbReference type="Pfam" id="PF18425">
    <property type="entry name" value="CspB_prodomain"/>
    <property type="match status" value="1"/>
</dbReference>
<protein>
    <submittedName>
        <fullName evidence="9">S8 family peptidase</fullName>
        <ecNumber evidence="9">3.4.-.-</ecNumber>
    </submittedName>
</protein>
<dbReference type="InterPro" id="IPR034045">
    <property type="entry name" value="Pep_S8_CspA-like"/>
</dbReference>
<feature type="active site" description="Charge relay system" evidence="5">
    <location>
        <position position="127"/>
    </location>
</feature>
<proteinExistence type="inferred from homology"/>
<dbReference type="PRINTS" id="PR00723">
    <property type="entry name" value="SUBTILISIN"/>
</dbReference>
<organism evidence="9 10">
    <name type="scientific">Laedolimicola intestinihominis</name>
    <dbReference type="NCBI Taxonomy" id="3133166"/>
    <lineage>
        <taxon>Bacteria</taxon>
        <taxon>Bacillati</taxon>
        <taxon>Bacillota</taxon>
        <taxon>Clostridia</taxon>
        <taxon>Lachnospirales</taxon>
        <taxon>Lachnospiraceae</taxon>
        <taxon>Laedolimicola</taxon>
    </lineage>
</organism>
<dbReference type="InterPro" id="IPR041365">
    <property type="entry name" value="CspB_prodomain"/>
</dbReference>
<evidence type="ECO:0000256" key="1">
    <source>
        <dbReference type="ARBA" id="ARBA00011073"/>
    </source>
</evidence>
<evidence type="ECO:0000259" key="7">
    <source>
        <dbReference type="Pfam" id="PF00082"/>
    </source>
</evidence>
<dbReference type="PIRSF" id="PIRSF037894">
    <property type="entry name" value="Subtilisin_rel_CspABC"/>
    <property type="match status" value="1"/>
</dbReference>
<keyword evidence="10" id="KW-1185">Reference proteome</keyword>
<comment type="similarity">
    <text evidence="1 5 6">Belongs to the peptidase S8 family.</text>
</comment>
<dbReference type="PANTHER" id="PTHR43806:SF11">
    <property type="entry name" value="CEREVISIN-RELATED"/>
    <property type="match status" value="1"/>
</dbReference>
<evidence type="ECO:0000256" key="4">
    <source>
        <dbReference type="ARBA" id="ARBA00022825"/>
    </source>
</evidence>